<dbReference type="PANTHER" id="PTHR45748">
    <property type="entry name" value="1-PHOSPHATIDYLINOSITOL 3-PHOSPHATE 5-KINASE-RELATED"/>
    <property type="match status" value="1"/>
</dbReference>
<feature type="compositionally biased region" description="Basic and acidic residues" evidence="10">
    <location>
        <begin position="1089"/>
        <end position="1117"/>
    </location>
</feature>
<dbReference type="InterPro" id="IPR044769">
    <property type="entry name" value="PIKfyve_PIPKc"/>
</dbReference>
<dbReference type="FunFam" id="3.40.50.1370:FF:000009">
    <property type="entry name" value="Ornithine carbamoyltransferase, mitochondrial"/>
    <property type="match status" value="1"/>
</dbReference>
<dbReference type="InterPro" id="IPR006130">
    <property type="entry name" value="Asp/Orn_carbamoylTrfase"/>
</dbReference>
<evidence type="ECO:0000256" key="3">
    <source>
        <dbReference type="ARBA" id="ARBA00013007"/>
    </source>
</evidence>
<feature type="compositionally biased region" description="Low complexity" evidence="10">
    <location>
        <begin position="1175"/>
        <end position="1196"/>
    </location>
</feature>
<dbReference type="InterPro" id="IPR036901">
    <property type="entry name" value="Asp/Orn_carbamoylTrfase_sf"/>
</dbReference>
<dbReference type="EMBL" id="SPNW01000009">
    <property type="protein sequence ID" value="TIA91923.1"/>
    <property type="molecule type" value="Genomic_DNA"/>
</dbReference>
<evidence type="ECO:0000256" key="9">
    <source>
        <dbReference type="PROSITE-ProRule" id="PRU00781"/>
    </source>
</evidence>
<evidence type="ECO:0000256" key="5">
    <source>
        <dbReference type="ARBA" id="ARBA00022605"/>
    </source>
</evidence>
<feature type="compositionally biased region" description="Low complexity" evidence="10">
    <location>
        <begin position="1438"/>
        <end position="1449"/>
    </location>
</feature>
<dbReference type="InterPro" id="IPR002292">
    <property type="entry name" value="Orn/put_carbamltrans"/>
</dbReference>
<dbReference type="EC" id="2.1.3.3" evidence="3"/>
<feature type="compositionally biased region" description="Low complexity" evidence="10">
    <location>
        <begin position="619"/>
        <end position="628"/>
    </location>
</feature>
<dbReference type="NCBIfam" id="NF001986">
    <property type="entry name" value="PRK00779.1"/>
    <property type="match status" value="1"/>
</dbReference>
<dbReference type="GO" id="GO:0010008">
    <property type="term" value="C:endosome membrane"/>
    <property type="evidence" value="ECO:0007669"/>
    <property type="project" value="TreeGrafter"/>
</dbReference>
<name>A0A4V4LTW3_9BASI</name>
<dbReference type="GO" id="GO:0004585">
    <property type="term" value="F:ornithine carbamoyltransferase activity"/>
    <property type="evidence" value="ECO:0007669"/>
    <property type="project" value="UniProtKB-EC"/>
</dbReference>
<comment type="caution">
    <text evidence="12">The sequence shown here is derived from an EMBL/GenBank/DDBJ whole genome shotgun (WGS) entry which is preliminary data.</text>
</comment>
<dbReference type="GO" id="GO:0000285">
    <property type="term" value="F:1-phosphatidylinositol-3-phosphate 5-kinase activity"/>
    <property type="evidence" value="ECO:0007669"/>
    <property type="project" value="InterPro"/>
</dbReference>
<organism evidence="12 13">
    <name type="scientific">Wallemia hederae</name>
    <dbReference type="NCBI Taxonomy" id="1540922"/>
    <lineage>
        <taxon>Eukaryota</taxon>
        <taxon>Fungi</taxon>
        <taxon>Dikarya</taxon>
        <taxon>Basidiomycota</taxon>
        <taxon>Wallemiomycotina</taxon>
        <taxon>Wallemiomycetes</taxon>
        <taxon>Wallemiales</taxon>
        <taxon>Wallemiaceae</taxon>
        <taxon>Wallemia</taxon>
    </lineage>
</organism>
<evidence type="ECO:0000313" key="12">
    <source>
        <dbReference type="EMBL" id="TIA91923.1"/>
    </source>
</evidence>
<dbReference type="InterPro" id="IPR006132">
    <property type="entry name" value="Asp/Orn_carbamoyltranf_P-bd"/>
</dbReference>
<evidence type="ECO:0000256" key="7">
    <source>
        <dbReference type="ARBA" id="ARBA00022741"/>
    </source>
</evidence>
<feature type="compositionally biased region" description="Low complexity" evidence="10">
    <location>
        <begin position="1282"/>
        <end position="1297"/>
    </location>
</feature>
<dbReference type="Gene3D" id="3.30.810.10">
    <property type="entry name" value="2-Layer Sandwich"/>
    <property type="match status" value="1"/>
</dbReference>
<sequence>MEMVIIPTLIYLTNPAFISLSPATMKITPRISTQVKHLLSTADLSKQQLNTLLKHSAELKHAFKSNAIPPSKISIPKTLDAKTVAVLFNKRSTRTRVAAETSLQALGGHPLFLSPSDIQLGVNESLQDTARVVSSMTDGIFARVGAHSDIQTLAQYSSVPVINALCDLYHPTQILADLLTISEVYGVDYSSDAPLSGLTFSWVGDANNIINDTLLSLPRLGGVVKVGCPEGYNIDPIIIKQLEQQGVMDKIQFTSSPYEAVQGADVIVTDTWISMGQEEEKAKRLQDFKGFQVTEALAKKGGAKEDWMFMHCLPRKAEEVDDQVFYGHRSRVFEEAENRKWTIMAIFNKILDYLNELIKQFNLNINIDLLFEYKSLLDLLLENPLNKFTISYKTAPITQPIEFHYDIRDSINGVFIVSKRHFADDELDKVLKVLEIVVYASLSIVLELKIMESYNIHILIKKRSIVRQLIDSLFKYTQPQQQLSGAKNKYSRVTEKMESQLLSTSPSIKSFPAGYLLQQLAKDDQSISSNIKSALNSLLSHNSSFDGFFNHQSIPVLHSTHQDQPQLSLISYYSHGDMRLIAKLLQLSEYEDGYYEQYTHFTWRLEIGILDCFAPSTPPQQSTSLPQPDDTPKQSKSHISNHDSHSRYSTNTIKTWIECTICKSCTPRNNLSEGAQLYSFGKYLELLFYSNSFLPSTLCDHARRCLDSNIPSKTNFVRWFDLSSKSKLIKMTLHPVNPFDIKGPKIQIKESQSNTSDQFQYPAEVERFRLNKDLADYVVRSTRKDIAIYFTTEARGCLHDLLRDYYNHIASNKKKNTKTSTEPESAQLSRTNSGTSKSMSQAAATLLAISQASNGHYNANAFQQPATISAGSSPLSKHRLTPAAATANRIKRLFDQQELDLLKLLKEVPPEHSNDVRRKLKETSLACKARLAAFKSKFIPDNYYNKNEQRKKEKEKEREKEKEKEKEREKEKEKEKGKEKDKSKDSAATTSDSNSNIEEMSNSQSQSTQKEQSEDITKEKEDNDYLNNPRVHAFPGSSILVREEEPSSIISYALSSDVYLDELQKMKEVRLKEEEDGDVTAQDIPAEEANDKLSEKDKEIDKEKDCEKKDKEKDKEQQQPQTEVNWEPDSEDPAAFANNCNNSWTYSVTRREGTSDNPGGLLNLRMLSSKRSIDSLGMLRLRSPSSRPTSMMSDSSANTNAQPPNFSIGPSAMSSNPAERQTSNSSNTSSHRMSFRNASENSDGDAILENLMSAEQPEQLVNEQQPDAPVSSESKKSHKRSLSVSSDASSVSNTAPSARQKSPGGLPSNAPSQPIPRRVSELSQNSDSESTASNANNDIYGKSWTSEPENALTEFEQSRKRENANKTIETLKEEEEPQEDLASLRDHDAYSESSEMLHQSSNMSSSHFVPPPPSSAGSYIDDESAVDDTHKSGDSQVSTTPTLRPSLTSRASSSFSSIFALGKNREDALTEDQLHTQPSLASLLNDDKRGRSSSSRMDEAAAANASQSDAKEVKESPHIKYEFGDRTKFGITIYFAEEFDALRRKCGVNSQLIHSLSRSLSWRAEGGKTKANFSKTVDERFVIKQLTTSWTVDDKHALLEWAPAYFKHVESNKPTLLCKIFGFYSIKVTPPTESKSSTPIRMDLLVMENLFHSHSISTVFDLKGIEGRKCKAGGTLGDADWEKADNMNLHLIHSHSKHIIEEALKNDTQFLMDQNIMDYSFLIGVDLRRRELVVGIIDAIGAFTIAKYIESAGKHSKQAIFNPTQSTRYSKVTVLPPIEYQRRFLQAMDKYFLPCPDKWTAIDTTKDKSNDDVDTIVSSQWNSSSRKLPNPI</sequence>
<dbReference type="PROSITE" id="PS00097">
    <property type="entry name" value="CARBAMOYLTRANSFERASE"/>
    <property type="match status" value="1"/>
</dbReference>
<dbReference type="Proteomes" id="UP000310189">
    <property type="component" value="Unassembled WGS sequence"/>
</dbReference>
<dbReference type="SUPFAM" id="SSF56104">
    <property type="entry name" value="SAICAR synthase-like"/>
    <property type="match status" value="1"/>
</dbReference>
<evidence type="ECO:0000256" key="6">
    <source>
        <dbReference type="ARBA" id="ARBA00022679"/>
    </source>
</evidence>
<feature type="region of interest" description="Disordered" evidence="10">
    <location>
        <begin position="1172"/>
        <end position="1240"/>
    </location>
</feature>
<gene>
    <name evidence="12" type="ORF">E3P99_00841</name>
</gene>
<keyword evidence="5" id="KW-0028">Amino-acid biosynthesis</keyword>
<dbReference type="Gene3D" id="3.30.800.10">
    <property type="entry name" value="Phosphatidylinositol Phosphate Kinase II Beta"/>
    <property type="match status" value="1"/>
</dbReference>
<dbReference type="Pfam" id="PF02729">
    <property type="entry name" value="OTCace_N"/>
    <property type="match status" value="1"/>
</dbReference>
<dbReference type="Gene3D" id="3.40.50.1370">
    <property type="entry name" value="Aspartate/ornithine carbamoyltransferase"/>
    <property type="match status" value="2"/>
</dbReference>
<dbReference type="InterPro" id="IPR027484">
    <property type="entry name" value="PInositol-4-P-5-kinase_N"/>
</dbReference>
<reference evidence="12 13" key="1">
    <citation type="submission" date="2019-03" db="EMBL/GenBank/DDBJ databases">
        <title>Sequencing 23 genomes of Wallemia ichthyophaga.</title>
        <authorList>
            <person name="Gostincar C."/>
        </authorList>
    </citation>
    <scope>NUCLEOTIDE SEQUENCE [LARGE SCALE GENOMIC DNA]</scope>
    <source>
        <strain evidence="12 13">EXF-5753</strain>
    </source>
</reference>
<keyword evidence="7 9" id="KW-0547">Nucleotide-binding</keyword>
<keyword evidence="8 9" id="KW-0067">ATP-binding</keyword>
<keyword evidence="6 9" id="KW-0808">Transferase</keyword>
<accession>A0A4V4LTW3</accession>
<dbReference type="Pfam" id="PF01504">
    <property type="entry name" value="PIP5K"/>
    <property type="match status" value="1"/>
</dbReference>
<dbReference type="SMART" id="SM00330">
    <property type="entry name" value="PIPKc"/>
    <property type="match status" value="1"/>
</dbReference>
<dbReference type="GO" id="GO:0016597">
    <property type="term" value="F:amino acid binding"/>
    <property type="evidence" value="ECO:0007669"/>
    <property type="project" value="InterPro"/>
</dbReference>
<feature type="compositionally biased region" description="Polar residues" evidence="10">
    <location>
        <begin position="1212"/>
        <end position="1221"/>
    </location>
</feature>
<dbReference type="PRINTS" id="PR00102">
    <property type="entry name" value="OTCASE"/>
</dbReference>
<evidence type="ECO:0000256" key="10">
    <source>
        <dbReference type="SAM" id="MobiDB-lite"/>
    </source>
</evidence>
<dbReference type="Pfam" id="PF00185">
    <property type="entry name" value="OTCace"/>
    <property type="match status" value="1"/>
</dbReference>
<feature type="compositionally biased region" description="Polar residues" evidence="10">
    <location>
        <begin position="1391"/>
        <end position="1403"/>
    </location>
</feature>
<dbReference type="GO" id="GO:0046854">
    <property type="term" value="P:phosphatidylinositol phosphate biosynthetic process"/>
    <property type="evidence" value="ECO:0007669"/>
    <property type="project" value="TreeGrafter"/>
</dbReference>
<evidence type="ECO:0000313" key="13">
    <source>
        <dbReference type="Proteomes" id="UP000310189"/>
    </source>
</evidence>
<dbReference type="PRINTS" id="PR00100">
    <property type="entry name" value="AOTCASE"/>
</dbReference>
<evidence type="ECO:0000256" key="8">
    <source>
        <dbReference type="ARBA" id="ARBA00022840"/>
    </source>
</evidence>
<protein>
    <recommendedName>
        <fullName evidence="3">ornithine carbamoyltransferase</fullName>
        <ecNumber evidence="3">2.1.3.3</ecNumber>
    </recommendedName>
</protein>
<evidence type="ECO:0000256" key="2">
    <source>
        <dbReference type="ARBA" id="ARBA00007805"/>
    </source>
</evidence>
<feature type="region of interest" description="Disordered" evidence="10">
    <location>
        <begin position="617"/>
        <end position="646"/>
    </location>
</feature>
<keyword evidence="13" id="KW-1185">Reference proteome</keyword>
<dbReference type="CDD" id="cd17300">
    <property type="entry name" value="PIPKc_PIKfyve"/>
    <property type="match status" value="1"/>
</dbReference>
<feature type="region of interest" description="Disordered" evidence="10">
    <location>
        <begin position="813"/>
        <end position="837"/>
    </location>
</feature>
<dbReference type="GO" id="GO:0005524">
    <property type="term" value="F:ATP binding"/>
    <property type="evidence" value="ECO:0007669"/>
    <property type="project" value="UniProtKB-UniRule"/>
</dbReference>
<feature type="domain" description="PIPK" evidence="11">
    <location>
        <begin position="1451"/>
        <end position="1792"/>
    </location>
</feature>
<dbReference type="NCBIfam" id="TIGR00658">
    <property type="entry name" value="orni_carb_tr"/>
    <property type="match status" value="1"/>
</dbReference>
<dbReference type="InterPro" id="IPR002498">
    <property type="entry name" value="PInositol-4-P-4/5-kinase_core"/>
</dbReference>
<proteinExistence type="inferred from homology"/>
<evidence type="ECO:0000256" key="4">
    <source>
        <dbReference type="ARBA" id="ARBA00022571"/>
    </source>
</evidence>
<feature type="compositionally biased region" description="Polar residues" evidence="10">
    <location>
        <begin position="1321"/>
        <end position="1348"/>
    </location>
</feature>
<keyword evidence="9" id="KW-0418">Kinase</keyword>
<keyword evidence="4" id="KW-0055">Arginine biosynthesis</keyword>
<dbReference type="GO" id="GO:0006526">
    <property type="term" value="P:L-arginine biosynthetic process"/>
    <property type="evidence" value="ECO:0007669"/>
    <property type="project" value="UniProtKB-KW"/>
</dbReference>
<feature type="region of interest" description="Disordered" evidence="10">
    <location>
        <begin position="1259"/>
        <end position="1449"/>
    </location>
</feature>
<feature type="compositionally biased region" description="Low complexity" evidence="10">
    <location>
        <begin position="1001"/>
        <end position="1010"/>
    </location>
</feature>
<feature type="compositionally biased region" description="Basic and acidic residues" evidence="10">
    <location>
        <begin position="1011"/>
        <end position="1023"/>
    </location>
</feature>
<dbReference type="PANTHER" id="PTHR45748:SF7">
    <property type="entry name" value="1-PHOSPHATIDYLINOSITOL 3-PHOSPHATE 5-KINASE-RELATED"/>
    <property type="match status" value="1"/>
</dbReference>
<feature type="region of interest" description="Disordered" evidence="10">
    <location>
        <begin position="1071"/>
        <end position="1140"/>
    </location>
</feature>
<comment type="pathway">
    <text evidence="1">Amino-acid biosynthesis; L-arginine biosynthesis; L-arginine from L-ornithine and carbamoyl phosphate: step 1/3.</text>
</comment>
<dbReference type="SUPFAM" id="SSF53671">
    <property type="entry name" value="Aspartate/ornithine carbamoyltransferase"/>
    <property type="match status" value="1"/>
</dbReference>
<dbReference type="OrthoDB" id="10252326at2759"/>
<evidence type="ECO:0000259" key="11">
    <source>
        <dbReference type="PROSITE" id="PS51455"/>
    </source>
</evidence>
<feature type="region of interest" description="Disordered" evidence="10">
    <location>
        <begin position="948"/>
        <end position="1040"/>
    </location>
</feature>
<dbReference type="PROSITE" id="PS51455">
    <property type="entry name" value="PIPK"/>
    <property type="match status" value="1"/>
</dbReference>
<feature type="compositionally biased region" description="Polar residues" evidence="10">
    <location>
        <begin position="822"/>
        <end position="837"/>
    </location>
</feature>
<comment type="similarity">
    <text evidence="2">Belongs to the aspartate/ornithine carbamoyltransferase superfamily. OTCase family.</text>
</comment>
<dbReference type="InterPro" id="IPR027483">
    <property type="entry name" value="PInositol-4-P-4/5-kinase_C_sf"/>
</dbReference>
<feature type="compositionally biased region" description="Polar residues" evidence="10">
    <location>
        <begin position="986"/>
        <end position="1000"/>
    </location>
</feature>
<feature type="region of interest" description="Disordered" evidence="10">
    <location>
        <begin position="1470"/>
        <end position="1513"/>
    </location>
</feature>
<dbReference type="GO" id="GO:0000329">
    <property type="term" value="C:fungal-type vacuole membrane"/>
    <property type="evidence" value="ECO:0007669"/>
    <property type="project" value="TreeGrafter"/>
</dbReference>
<dbReference type="InterPro" id="IPR006131">
    <property type="entry name" value="Asp_carbamoyltransf_Asp/Orn-bd"/>
</dbReference>
<feature type="compositionally biased region" description="Basic and acidic residues" evidence="10">
    <location>
        <begin position="948"/>
        <end position="985"/>
    </location>
</feature>
<evidence type="ECO:0000256" key="1">
    <source>
        <dbReference type="ARBA" id="ARBA00004975"/>
    </source>
</evidence>